<gene>
    <name evidence="2" type="ORF">Bcop_2075</name>
</gene>
<keyword evidence="1" id="KW-0472">Membrane</keyword>
<feature type="transmembrane region" description="Helical" evidence="1">
    <location>
        <begin position="102"/>
        <end position="122"/>
    </location>
</feature>
<evidence type="ECO:0000256" key="1">
    <source>
        <dbReference type="SAM" id="Phobius"/>
    </source>
</evidence>
<dbReference type="PANTHER" id="PTHR35867">
    <property type="entry name" value="PROTEIN RSEC"/>
    <property type="match status" value="1"/>
</dbReference>
<dbReference type="HOGENOM" id="CLU_125969_0_0_10"/>
<keyword evidence="1" id="KW-1133">Transmembrane helix</keyword>
<organism evidence="2 3">
    <name type="scientific">Bacteroides coprosuis DSM 18011</name>
    <dbReference type="NCBI Taxonomy" id="679937"/>
    <lineage>
        <taxon>Bacteria</taxon>
        <taxon>Pseudomonadati</taxon>
        <taxon>Bacteroidota</taxon>
        <taxon>Bacteroidia</taxon>
        <taxon>Bacteroidales</taxon>
        <taxon>Bacteroidaceae</taxon>
        <taxon>Bacteroides</taxon>
    </lineage>
</organism>
<name>F3ZT81_9BACE</name>
<sequence>MTNTIQHQGIVENINGSHVSVKIVQTTACSSCSAKGHCSSSESKEKVIEVIDQHHLYEVGQSVILEGETSMGLKAVLLAFVIPFLWVIFFLFFFMNYMNNELYSALLSLVSLIPYYIVLWLLRNYIKQEFTFKIKPIK</sequence>
<dbReference type="AlphaFoldDB" id="F3ZT81"/>
<dbReference type="InterPro" id="IPR007359">
    <property type="entry name" value="SigmaE_reg_RseC_MucC"/>
</dbReference>
<dbReference type="OrthoDB" id="1120636at2"/>
<dbReference type="PANTHER" id="PTHR35867:SF1">
    <property type="entry name" value="PROTEIN RSEC"/>
    <property type="match status" value="1"/>
</dbReference>
<evidence type="ECO:0000313" key="2">
    <source>
        <dbReference type="EMBL" id="EGJ72249.1"/>
    </source>
</evidence>
<keyword evidence="3" id="KW-1185">Reference proteome</keyword>
<dbReference type="STRING" id="679937.Bcop_2075"/>
<evidence type="ECO:0000313" key="3">
    <source>
        <dbReference type="Proteomes" id="UP000018439"/>
    </source>
</evidence>
<feature type="transmembrane region" description="Helical" evidence="1">
    <location>
        <begin position="75"/>
        <end position="96"/>
    </location>
</feature>
<dbReference type="EMBL" id="CM001167">
    <property type="protein sequence ID" value="EGJ72249.1"/>
    <property type="molecule type" value="Genomic_DNA"/>
</dbReference>
<dbReference type="eggNOG" id="COG3086">
    <property type="taxonomic scope" value="Bacteria"/>
</dbReference>
<accession>F3ZT81</accession>
<protein>
    <submittedName>
        <fullName evidence="2">Positive regulator of sigma(E) RseC/MucC</fullName>
    </submittedName>
</protein>
<dbReference type="Pfam" id="PF04246">
    <property type="entry name" value="RseC_MucC"/>
    <property type="match status" value="1"/>
</dbReference>
<keyword evidence="1" id="KW-0812">Transmembrane</keyword>
<dbReference type="Proteomes" id="UP000018439">
    <property type="component" value="Chromosome"/>
</dbReference>
<reference evidence="2 3" key="1">
    <citation type="journal article" date="2011" name="Stand. Genomic Sci.">
        <title>Non-contiguous finished genome sequence of Bacteroides coprosuis type strain (PC139).</title>
        <authorList>
            <person name="Land M."/>
            <person name="Held B."/>
            <person name="Gronow S."/>
            <person name="Abt B."/>
            <person name="Lucas S."/>
            <person name="Del Rio T.G."/>
            <person name="Nolan M."/>
            <person name="Tice H."/>
            <person name="Cheng J.F."/>
            <person name="Pitluck S."/>
            <person name="Liolios K."/>
            <person name="Pagani I."/>
            <person name="Ivanova N."/>
            <person name="Mavromatis K."/>
            <person name="Mikhailova N."/>
            <person name="Pati A."/>
            <person name="Tapia R."/>
            <person name="Han C."/>
            <person name="Goodwin L."/>
            <person name="Chen A."/>
            <person name="Palaniappan K."/>
            <person name="Hauser L."/>
            <person name="Brambilla E.M."/>
            <person name="Rohde M."/>
            <person name="Goker M."/>
            <person name="Detter J.C."/>
            <person name="Woyke T."/>
            <person name="Bristow J."/>
            <person name="Eisen J.A."/>
            <person name="Markowitz V."/>
            <person name="Hugenholtz P."/>
            <person name="Kyrpides N.C."/>
            <person name="Klenk H.P."/>
            <person name="Lapidus A."/>
        </authorList>
    </citation>
    <scope>NUCLEOTIDE SEQUENCE [LARGE SCALE GENOMIC DNA]</scope>
    <source>
        <strain evidence="2 3">DSM 18011</strain>
    </source>
</reference>
<proteinExistence type="predicted"/>